<dbReference type="InterPro" id="IPR007145">
    <property type="entry name" value="MAP65_Ase1_PRC1"/>
</dbReference>
<dbReference type="GO" id="GO:0008017">
    <property type="term" value="F:microtubule binding"/>
    <property type="evidence" value="ECO:0007669"/>
    <property type="project" value="InterPro"/>
</dbReference>
<organism evidence="4 5">
    <name type="scientific">Acorus calamus</name>
    <name type="common">Sweet flag</name>
    <dbReference type="NCBI Taxonomy" id="4465"/>
    <lineage>
        <taxon>Eukaryota</taxon>
        <taxon>Viridiplantae</taxon>
        <taxon>Streptophyta</taxon>
        <taxon>Embryophyta</taxon>
        <taxon>Tracheophyta</taxon>
        <taxon>Spermatophyta</taxon>
        <taxon>Magnoliopsida</taxon>
        <taxon>Liliopsida</taxon>
        <taxon>Acoraceae</taxon>
        <taxon>Acorus</taxon>
    </lineage>
</organism>
<sequence>MGTLNGFRALETSCGVLLRELQHVWTEIGESDADRDKMLMELERECLQVYRRKVDEASNTKARLHQSVTAKEAELAVLRASLGELTPHSPGDKRPKSLKEQLASVTPLLDDLRVKKEERIKQFADVKLQIEKIDGEISGYNHVADTAPINVEEHDLSLRKLNEYHTQLRALQKEKSDRLHKVLEYVNEVHSLCGVLGLEFGKTVSEVHPSLHETGIGQSTNISNDTLEGLSVAVMKLKAEKRCRTQKLKDIVKSLFELWSLMDTSEEERRRFGKVACVLGSPEEEISHSGILSLEMFEQTEAEVGRLTKLKASRMKELVLKRRLDLEEVCRRAHIEPDMSTAPDKSSAMIDSGLVDPSELLSKIEAQIASAKEESLNRKEILDRIDKWLAACEEENWLEDYNQDENRYSAQRGVHLNLRRAERARITVTKLPSIIDSLMHRTFSWEEEKNMPFLYDGVRLVAILEEYKLRRQQKEEEKRRYRVRVTFVIAHSSNSPAIHCSTAKTTFLVYVWQDQKKLQDLLLTEKEAMYGSRPSPKRNSSFNRKTSNGYRANGNGNGSMTPTPRRGSVGSATPELLTPRSHSGRHNGYFKESRRLSTAPLNFVAISKEDTMSYASVSIYGSEQGSPPRG</sequence>
<evidence type="ECO:0000256" key="1">
    <source>
        <dbReference type="ARBA" id="ARBA00006187"/>
    </source>
</evidence>
<comment type="caution">
    <text evidence="4">The sequence shown here is derived from an EMBL/GenBank/DDBJ whole genome shotgun (WGS) entry which is preliminary data.</text>
</comment>
<reference evidence="4" key="2">
    <citation type="submission" date="2023-06" db="EMBL/GenBank/DDBJ databases">
        <authorList>
            <person name="Ma L."/>
            <person name="Liu K.-W."/>
            <person name="Li Z."/>
            <person name="Hsiao Y.-Y."/>
            <person name="Qi Y."/>
            <person name="Fu T."/>
            <person name="Tang G."/>
            <person name="Zhang D."/>
            <person name="Sun W.-H."/>
            <person name="Liu D.-K."/>
            <person name="Li Y."/>
            <person name="Chen G.-Z."/>
            <person name="Liu X.-D."/>
            <person name="Liao X.-Y."/>
            <person name="Jiang Y.-T."/>
            <person name="Yu X."/>
            <person name="Hao Y."/>
            <person name="Huang J."/>
            <person name="Zhao X.-W."/>
            <person name="Ke S."/>
            <person name="Chen Y.-Y."/>
            <person name="Wu W.-L."/>
            <person name="Hsu J.-L."/>
            <person name="Lin Y.-F."/>
            <person name="Huang M.-D."/>
            <person name="Li C.-Y."/>
            <person name="Huang L."/>
            <person name="Wang Z.-W."/>
            <person name="Zhao X."/>
            <person name="Zhong W.-Y."/>
            <person name="Peng D.-H."/>
            <person name="Ahmad S."/>
            <person name="Lan S."/>
            <person name="Zhang J.-S."/>
            <person name="Tsai W.-C."/>
            <person name="Van De Peer Y."/>
            <person name="Liu Z.-J."/>
        </authorList>
    </citation>
    <scope>NUCLEOTIDE SEQUENCE</scope>
    <source>
        <strain evidence="4">CP</strain>
        <tissue evidence="4">Leaves</tissue>
    </source>
</reference>
<dbReference type="GO" id="GO:0005874">
    <property type="term" value="C:microtubule"/>
    <property type="evidence" value="ECO:0007669"/>
    <property type="project" value="UniProtKB-KW"/>
</dbReference>
<dbReference type="GO" id="GO:0000226">
    <property type="term" value="P:microtubule cytoskeleton organization"/>
    <property type="evidence" value="ECO:0007669"/>
    <property type="project" value="InterPro"/>
</dbReference>
<protein>
    <submittedName>
        <fullName evidence="4">65-kDa microtubule-associated protein 6</fullName>
    </submittedName>
</protein>
<gene>
    <name evidence="4" type="primary">MAP65-6</name>
    <name evidence="4" type="ORF">QJS10_CPA09g00262</name>
</gene>
<dbReference type="AlphaFoldDB" id="A0AAV9E7N0"/>
<dbReference type="Gene3D" id="1.20.58.1520">
    <property type="match status" value="1"/>
</dbReference>
<dbReference type="Pfam" id="PF03999">
    <property type="entry name" value="MAP65_ASE1"/>
    <property type="match status" value="1"/>
</dbReference>
<feature type="region of interest" description="Disordered" evidence="3">
    <location>
        <begin position="530"/>
        <end position="591"/>
    </location>
</feature>
<keyword evidence="2" id="KW-0493">Microtubule</keyword>
<name>A0AAV9E7N0_ACOCL</name>
<evidence type="ECO:0000256" key="2">
    <source>
        <dbReference type="ARBA" id="ARBA00022701"/>
    </source>
</evidence>
<dbReference type="GO" id="GO:0005819">
    <property type="term" value="C:spindle"/>
    <property type="evidence" value="ECO:0007669"/>
    <property type="project" value="TreeGrafter"/>
</dbReference>
<accession>A0AAV9E7N0</accession>
<reference evidence="4" key="1">
    <citation type="journal article" date="2023" name="Nat. Commun.">
        <title>Diploid and tetraploid genomes of Acorus and the evolution of monocots.</title>
        <authorList>
            <person name="Ma L."/>
            <person name="Liu K.W."/>
            <person name="Li Z."/>
            <person name="Hsiao Y.Y."/>
            <person name="Qi Y."/>
            <person name="Fu T."/>
            <person name="Tang G.D."/>
            <person name="Zhang D."/>
            <person name="Sun W.H."/>
            <person name="Liu D.K."/>
            <person name="Li Y."/>
            <person name="Chen G.Z."/>
            <person name="Liu X.D."/>
            <person name="Liao X.Y."/>
            <person name="Jiang Y.T."/>
            <person name="Yu X."/>
            <person name="Hao Y."/>
            <person name="Huang J."/>
            <person name="Zhao X.W."/>
            <person name="Ke S."/>
            <person name="Chen Y.Y."/>
            <person name="Wu W.L."/>
            <person name="Hsu J.L."/>
            <person name="Lin Y.F."/>
            <person name="Huang M.D."/>
            <person name="Li C.Y."/>
            <person name="Huang L."/>
            <person name="Wang Z.W."/>
            <person name="Zhao X."/>
            <person name="Zhong W.Y."/>
            <person name="Peng D.H."/>
            <person name="Ahmad S."/>
            <person name="Lan S."/>
            <person name="Zhang J.S."/>
            <person name="Tsai W.C."/>
            <person name="Van de Peer Y."/>
            <person name="Liu Z.J."/>
        </authorList>
    </citation>
    <scope>NUCLEOTIDE SEQUENCE</scope>
    <source>
        <strain evidence="4">CP</strain>
    </source>
</reference>
<evidence type="ECO:0000313" key="5">
    <source>
        <dbReference type="Proteomes" id="UP001180020"/>
    </source>
</evidence>
<feature type="compositionally biased region" description="Polar residues" evidence="3">
    <location>
        <begin position="537"/>
        <end position="550"/>
    </location>
</feature>
<evidence type="ECO:0000313" key="4">
    <source>
        <dbReference type="EMBL" id="KAK1309302.1"/>
    </source>
</evidence>
<comment type="similarity">
    <text evidence="1">Belongs to the MAP65/ASE1 family.</text>
</comment>
<dbReference type="Proteomes" id="UP001180020">
    <property type="component" value="Unassembled WGS sequence"/>
</dbReference>
<dbReference type="PANTHER" id="PTHR19321:SF0">
    <property type="entry name" value="65-KDA MICROTUBULE-ASSOCIATED PROTEIN 6"/>
    <property type="match status" value="1"/>
</dbReference>
<proteinExistence type="inferred from homology"/>
<evidence type="ECO:0000256" key="3">
    <source>
        <dbReference type="SAM" id="MobiDB-lite"/>
    </source>
</evidence>
<keyword evidence="5" id="KW-1185">Reference proteome</keyword>
<dbReference type="GO" id="GO:0005737">
    <property type="term" value="C:cytoplasm"/>
    <property type="evidence" value="ECO:0007669"/>
    <property type="project" value="TreeGrafter"/>
</dbReference>
<dbReference type="EMBL" id="JAUJYO010000009">
    <property type="protein sequence ID" value="KAK1309302.1"/>
    <property type="molecule type" value="Genomic_DNA"/>
</dbReference>
<dbReference type="PANTHER" id="PTHR19321">
    <property type="entry name" value="PROTEIN REGULATOR OF CYTOKINESIS 1 PRC1-RELATED"/>
    <property type="match status" value="1"/>
</dbReference>